<feature type="coiled-coil region" evidence="1">
    <location>
        <begin position="294"/>
        <end position="329"/>
    </location>
</feature>
<evidence type="ECO:0000256" key="2">
    <source>
        <dbReference type="SAM" id="MobiDB-lite"/>
    </source>
</evidence>
<feature type="compositionally biased region" description="Acidic residues" evidence="2">
    <location>
        <begin position="392"/>
        <end position="408"/>
    </location>
</feature>
<keyword evidence="4" id="KW-1185">Reference proteome</keyword>
<protein>
    <submittedName>
        <fullName evidence="3">Uncharacterized protein</fullName>
    </submittedName>
</protein>
<evidence type="ECO:0000256" key="1">
    <source>
        <dbReference type="SAM" id="Coils"/>
    </source>
</evidence>
<evidence type="ECO:0000313" key="3">
    <source>
        <dbReference type="EnsemblPlants" id="Bo3g123730.1"/>
    </source>
</evidence>
<sequence>MWFPIHEAIVCALDRFELSISQLNVAALQNFLGVLIMSYELGMDLSPDDFEGLWSTRKTSIDFSYRMAPKRHMSIIQGHTSNAKGWFERFFYVRIDGASVEENCLPLFCCKWNFHRANSILPATPKDLFAKRDLLRNGPFFWDSFTLDRIRNAVALYRSRGIFRPLHASYMDEPHPDALYVHRIWTSHTPTLFPIRGRELGLERTRESLSKTENLSQKIFCCLDGTRVSPRVMGVEPARLPFRTNSLPTLLPVLLLQLHWMRHRGEKWSRKGMRVFSSTLDGSFREARLSHFKAEEIERQFIRFQNEVAERERTQAESHSRALIRAERKGRRAIAAELARRATLFDAEFRSFKDAQDYLAEMPGLMDGCAQAESMVPPIEGRIREIWEPIEVSDDTTEAGADSADEGGEVYQPADSFGASISGYLDLDL</sequence>
<feature type="region of interest" description="Disordered" evidence="2">
    <location>
        <begin position="392"/>
        <end position="414"/>
    </location>
</feature>
<dbReference type="Gramene" id="Bo3g123730.1">
    <property type="protein sequence ID" value="Bo3g123730.1"/>
    <property type="gene ID" value="Bo3g123730"/>
</dbReference>
<accession>A0A0D3BGZ9</accession>
<reference evidence="3" key="2">
    <citation type="submission" date="2015-03" db="UniProtKB">
        <authorList>
            <consortium name="EnsemblPlants"/>
        </authorList>
    </citation>
    <scope>IDENTIFICATION</scope>
</reference>
<dbReference type="EnsemblPlants" id="Bo3g123730.1">
    <property type="protein sequence ID" value="Bo3g123730.1"/>
    <property type="gene ID" value="Bo3g123730"/>
</dbReference>
<dbReference type="HOGENOM" id="CLU_019862_0_2_1"/>
<organism evidence="3 4">
    <name type="scientific">Brassica oleracea var. oleracea</name>
    <dbReference type="NCBI Taxonomy" id="109376"/>
    <lineage>
        <taxon>Eukaryota</taxon>
        <taxon>Viridiplantae</taxon>
        <taxon>Streptophyta</taxon>
        <taxon>Embryophyta</taxon>
        <taxon>Tracheophyta</taxon>
        <taxon>Spermatophyta</taxon>
        <taxon>Magnoliopsida</taxon>
        <taxon>eudicotyledons</taxon>
        <taxon>Gunneridae</taxon>
        <taxon>Pentapetalae</taxon>
        <taxon>rosids</taxon>
        <taxon>malvids</taxon>
        <taxon>Brassicales</taxon>
        <taxon>Brassicaceae</taxon>
        <taxon>Brassiceae</taxon>
        <taxon>Brassica</taxon>
    </lineage>
</organism>
<reference evidence="3 4" key="1">
    <citation type="journal article" date="2014" name="Genome Biol.">
        <title>Transcriptome and methylome profiling reveals relics of genome dominance in the mesopolyploid Brassica oleracea.</title>
        <authorList>
            <person name="Parkin I.A."/>
            <person name="Koh C."/>
            <person name="Tang H."/>
            <person name="Robinson S.J."/>
            <person name="Kagale S."/>
            <person name="Clarke W.E."/>
            <person name="Town C.D."/>
            <person name="Nixon J."/>
            <person name="Krishnakumar V."/>
            <person name="Bidwell S.L."/>
            <person name="Denoeud F."/>
            <person name="Belcram H."/>
            <person name="Links M.G."/>
            <person name="Just J."/>
            <person name="Clarke C."/>
            <person name="Bender T."/>
            <person name="Huebert T."/>
            <person name="Mason A.S."/>
            <person name="Pires J.C."/>
            <person name="Barker G."/>
            <person name="Moore J."/>
            <person name="Walley P.G."/>
            <person name="Manoli S."/>
            <person name="Batley J."/>
            <person name="Edwards D."/>
            <person name="Nelson M.N."/>
            <person name="Wang X."/>
            <person name="Paterson A.H."/>
            <person name="King G."/>
            <person name="Bancroft I."/>
            <person name="Chalhoub B."/>
            <person name="Sharpe A.G."/>
        </authorList>
    </citation>
    <scope>NUCLEOTIDE SEQUENCE</scope>
    <source>
        <strain evidence="3 4">cv. TO1000</strain>
    </source>
</reference>
<keyword evidence="1" id="KW-0175">Coiled coil</keyword>
<evidence type="ECO:0000313" key="4">
    <source>
        <dbReference type="Proteomes" id="UP000032141"/>
    </source>
</evidence>
<dbReference type="AlphaFoldDB" id="A0A0D3BGZ9"/>
<dbReference type="Proteomes" id="UP000032141">
    <property type="component" value="Chromosome C3"/>
</dbReference>
<name>A0A0D3BGZ9_BRAOL</name>
<proteinExistence type="predicted"/>